<dbReference type="InterPro" id="IPR009367">
    <property type="entry name" value="Elm1-like"/>
</dbReference>
<gene>
    <name evidence="1" type="ORF">METZ01_LOCUS245260</name>
</gene>
<dbReference type="Pfam" id="PF06258">
    <property type="entry name" value="Mito_fiss_Elm1"/>
    <property type="match status" value="1"/>
</dbReference>
<dbReference type="PANTHER" id="PTHR33986">
    <property type="entry name" value="OS02G0535700 PROTEIN"/>
    <property type="match status" value="1"/>
</dbReference>
<dbReference type="PANTHER" id="PTHR33986:SF15">
    <property type="entry name" value="MITOCHONDRIAL FISSION PROTEIN ELM1"/>
    <property type="match status" value="1"/>
</dbReference>
<dbReference type="AlphaFoldDB" id="A0A382HYK1"/>
<evidence type="ECO:0008006" key="2">
    <source>
        <dbReference type="Google" id="ProtNLM"/>
    </source>
</evidence>
<organism evidence="1">
    <name type="scientific">marine metagenome</name>
    <dbReference type="NCBI Taxonomy" id="408172"/>
    <lineage>
        <taxon>unclassified sequences</taxon>
        <taxon>metagenomes</taxon>
        <taxon>ecological metagenomes</taxon>
    </lineage>
</organism>
<accession>A0A382HYK1</accession>
<name>A0A382HYK1_9ZZZZ</name>
<dbReference type="Gene3D" id="3.40.50.2000">
    <property type="entry name" value="Glycogen Phosphorylase B"/>
    <property type="match status" value="1"/>
</dbReference>
<proteinExistence type="predicted"/>
<evidence type="ECO:0000313" key="1">
    <source>
        <dbReference type="EMBL" id="SVB92406.1"/>
    </source>
</evidence>
<feature type="non-terminal residue" evidence="1">
    <location>
        <position position="1"/>
    </location>
</feature>
<dbReference type="EMBL" id="UINC01064091">
    <property type="protein sequence ID" value="SVB92406.1"/>
    <property type="molecule type" value="Genomic_DNA"/>
</dbReference>
<protein>
    <recommendedName>
        <fullName evidence="2">Nucleoside-diphosphate sugar epimerase</fullName>
    </recommendedName>
</protein>
<sequence>QQFSSNITKINTKILFPWSKLQPGFLPIFSWIFFNKLDFSSPPNMIISCGRKSIYLSIFLKKKFKNLISIHIQNPKINFRSFDYIIAPNHDGIKGDNVIPSIGALHKFTHSIIHNEIDSKFKLPTKKLISVIVGGDNHHYQFSDNETNSLIKKIKHIKKINPEYQLLIISSRRTKKEINRMLEKNLKDIAFIWNNNDKNPYTFALKNSDFFIVTSDSTSMISECAVTGKPIFVFYLPFKRNSKRIENFHQEFTELNITKQLLDNSELKNWNYNPLNEAERIASIVKKRIIKD</sequence>
<dbReference type="SUPFAM" id="SSF53756">
    <property type="entry name" value="UDP-Glycosyltransferase/glycogen phosphorylase"/>
    <property type="match status" value="1"/>
</dbReference>
<reference evidence="1" key="1">
    <citation type="submission" date="2018-05" db="EMBL/GenBank/DDBJ databases">
        <authorList>
            <person name="Lanie J.A."/>
            <person name="Ng W.-L."/>
            <person name="Kazmierczak K.M."/>
            <person name="Andrzejewski T.M."/>
            <person name="Davidsen T.M."/>
            <person name="Wayne K.J."/>
            <person name="Tettelin H."/>
            <person name="Glass J.I."/>
            <person name="Rusch D."/>
            <person name="Podicherti R."/>
            <person name="Tsui H.-C.T."/>
            <person name="Winkler M.E."/>
        </authorList>
    </citation>
    <scope>NUCLEOTIDE SEQUENCE</scope>
</reference>